<accession>A0AAD2DAM2</accession>
<feature type="signal peptide" evidence="1">
    <location>
        <begin position="1"/>
        <end position="20"/>
    </location>
</feature>
<name>A0AAD2DAM2_EUPCR</name>
<feature type="chain" id="PRO_5042290682" evidence="1">
    <location>
        <begin position="21"/>
        <end position="265"/>
    </location>
</feature>
<evidence type="ECO:0000313" key="3">
    <source>
        <dbReference type="Proteomes" id="UP001295684"/>
    </source>
</evidence>
<evidence type="ECO:0000256" key="1">
    <source>
        <dbReference type="SAM" id="SignalP"/>
    </source>
</evidence>
<proteinExistence type="predicted"/>
<comment type="caution">
    <text evidence="2">The sequence shown here is derived from an EMBL/GenBank/DDBJ whole genome shotgun (WGS) entry which is preliminary data.</text>
</comment>
<keyword evidence="3" id="KW-1185">Reference proteome</keyword>
<organism evidence="2 3">
    <name type="scientific">Euplotes crassus</name>
    <dbReference type="NCBI Taxonomy" id="5936"/>
    <lineage>
        <taxon>Eukaryota</taxon>
        <taxon>Sar</taxon>
        <taxon>Alveolata</taxon>
        <taxon>Ciliophora</taxon>
        <taxon>Intramacronucleata</taxon>
        <taxon>Spirotrichea</taxon>
        <taxon>Hypotrichia</taxon>
        <taxon>Euplotida</taxon>
        <taxon>Euplotidae</taxon>
        <taxon>Moneuplotes</taxon>
    </lineage>
</organism>
<reference evidence="2" key="1">
    <citation type="submission" date="2023-07" db="EMBL/GenBank/DDBJ databases">
        <authorList>
            <consortium name="AG Swart"/>
            <person name="Singh M."/>
            <person name="Singh A."/>
            <person name="Seah K."/>
            <person name="Emmerich C."/>
        </authorList>
    </citation>
    <scope>NUCLEOTIDE SEQUENCE</scope>
    <source>
        <strain evidence="2">DP1</strain>
    </source>
</reference>
<evidence type="ECO:0000313" key="2">
    <source>
        <dbReference type="EMBL" id="CAI2387232.1"/>
    </source>
</evidence>
<sequence length="265" mass="28452">MNTFIIFTLLALFVVPNARTEGTYTLAFAESGVGIYAIYMKIAENSQDNFTVTMEAQFPKVVILSIYSRNSLYCFDTKSSTYELGSSDKSLSGFFVQYKCGNPCNTLSDLINFEYWAGTYQYTGSTGAIDGSTGPSAALITKTSPDSTDTSNPWSQKAMHIIATEIDGATLSSAYNLPATNTTAYMKCYFSGNLYANQRTNSDIPSTYPASLIGVELASGNITNVSGDSSCSGGNSISGNNRTSSAYKMMILPACLLLTLVQICV</sequence>
<keyword evidence="1" id="KW-0732">Signal</keyword>
<dbReference type="AlphaFoldDB" id="A0AAD2DAM2"/>
<protein>
    <submittedName>
        <fullName evidence="2">Uncharacterized protein</fullName>
    </submittedName>
</protein>
<dbReference type="EMBL" id="CAMPGE010029748">
    <property type="protein sequence ID" value="CAI2387232.1"/>
    <property type="molecule type" value="Genomic_DNA"/>
</dbReference>
<gene>
    <name evidence="2" type="ORF">ECRASSUSDP1_LOCUS28861</name>
</gene>
<dbReference type="Proteomes" id="UP001295684">
    <property type="component" value="Unassembled WGS sequence"/>
</dbReference>